<evidence type="ECO:0000313" key="9">
    <source>
        <dbReference type="Proteomes" id="UP001501035"/>
    </source>
</evidence>
<name>A0ABN3YFG3_9ACTN</name>
<dbReference type="InterPro" id="IPR050833">
    <property type="entry name" value="Poly_Biosynth_Transport"/>
</dbReference>
<evidence type="ECO:0000256" key="6">
    <source>
        <dbReference type="SAM" id="MobiDB-lite"/>
    </source>
</evidence>
<feature type="transmembrane region" description="Helical" evidence="7">
    <location>
        <begin position="132"/>
        <end position="153"/>
    </location>
</feature>
<keyword evidence="5 7" id="KW-0472">Membrane</keyword>
<keyword evidence="3 7" id="KW-0812">Transmembrane</keyword>
<feature type="transmembrane region" description="Helical" evidence="7">
    <location>
        <begin position="98"/>
        <end position="120"/>
    </location>
</feature>
<organism evidence="8 9">
    <name type="scientific">Gordonia defluvii</name>
    <dbReference type="NCBI Taxonomy" id="283718"/>
    <lineage>
        <taxon>Bacteria</taxon>
        <taxon>Bacillati</taxon>
        <taxon>Actinomycetota</taxon>
        <taxon>Actinomycetes</taxon>
        <taxon>Mycobacteriales</taxon>
        <taxon>Gordoniaceae</taxon>
        <taxon>Gordonia</taxon>
    </lineage>
</organism>
<proteinExistence type="predicted"/>
<feature type="region of interest" description="Disordered" evidence="6">
    <location>
        <begin position="185"/>
        <end position="208"/>
    </location>
</feature>
<gene>
    <name evidence="8" type="ORF">GCM10010528_04070</name>
</gene>
<evidence type="ECO:0000256" key="1">
    <source>
        <dbReference type="ARBA" id="ARBA00004651"/>
    </source>
</evidence>
<evidence type="ECO:0000313" key="8">
    <source>
        <dbReference type="EMBL" id="GAA3025333.1"/>
    </source>
</evidence>
<evidence type="ECO:0000256" key="5">
    <source>
        <dbReference type="ARBA" id="ARBA00023136"/>
    </source>
</evidence>
<sequence length="408" mass="40656">MVRSVGAVTAGAMVANVAAYLVAIPASRALGAADYGVFGVIMAAMVVVAAPSMAVQAVIAREVVRGRPGLAGLGLQSGALVAVLSLIAGAVLVPLVRVPVAAAAAGLVMAPLITLTAAALGFVQGRGDFRRLGWLLALVGVVRSAPMIVALALGVSSTGALWVGAAGTLLATGVTWRWAKAPISSEGADPEVNTSSTGPTPDEIGSSARGGTDVWSVLAASQVQLALLVAVSLDLLLARVVLSDADAGIYALGAVATKAAFWLPQAIGTVVYPRLAAPNPKTRSLLVALGVVAGIGVTTVAGTWLVSPVVPHIAGDEYQPLAGRLWLFAATGAILAILALLLLAVIAVRRTVIGIAVWVAAAVEAAAILAWADSVTSLVTIAAASAAIMTAGCLLPIVAPVRRSSRSG</sequence>
<evidence type="ECO:0000256" key="7">
    <source>
        <dbReference type="SAM" id="Phobius"/>
    </source>
</evidence>
<comment type="subcellular location">
    <subcellularLocation>
        <location evidence="1">Cell membrane</location>
        <topology evidence="1">Multi-pass membrane protein</topology>
    </subcellularLocation>
</comment>
<feature type="transmembrane region" description="Helical" evidence="7">
    <location>
        <begin position="352"/>
        <end position="372"/>
    </location>
</feature>
<feature type="transmembrane region" description="Helical" evidence="7">
    <location>
        <begin position="70"/>
        <end position="92"/>
    </location>
</feature>
<feature type="transmembrane region" description="Helical" evidence="7">
    <location>
        <begin position="248"/>
        <end position="272"/>
    </location>
</feature>
<reference evidence="8 9" key="1">
    <citation type="journal article" date="2019" name="Int. J. Syst. Evol. Microbiol.">
        <title>The Global Catalogue of Microorganisms (GCM) 10K type strain sequencing project: providing services to taxonomists for standard genome sequencing and annotation.</title>
        <authorList>
            <consortium name="The Broad Institute Genomics Platform"/>
            <consortium name="The Broad Institute Genome Sequencing Center for Infectious Disease"/>
            <person name="Wu L."/>
            <person name="Ma J."/>
        </authorList>
    </citation>
    <scope>NUCLEOTIDE SEQUENCE [LARGE SCALE GENOMIC DNA]</scope>
    <source>
        <strain evidence="8 9">JCM 14234</strain>
    </source>
</reference>
<comment type="caution">
    <text evidence="8">The sequence shown here is derived from an EMBL/GenBank/DDBJ whole genome shotgun (WGS) entry which is preliminary data.</text>
</comment>
<dbReference type="Proteomes" id="UP001501035">
    <property type="component" value="Unassembled WGS sequence"/>
</dbReference>
<dbReference type="EMBL" id="BAAAVS010000002">
    <property type="protein sequence ID" value="GAA3025333.1"/>
    <property type="molecule type" value="Genomic_DNA"/>
</dbReference>
<feature type="transmembrane region" description="Helical" evidence="7">
    <location>
        <begin position="378"/>
        <end position="399"/>
    </location>
</feature>
<feature type="transmembrane region" description="Helical" evidence="7">
    <location>
        <begin position="35"/>
        <end position="58"/>
    </location>
</feature>
<keyword evidence="4 7" id="KW-1133">Transmembrane helix</keyword>
<protein>
    <submittedName>
        <fullName evidence="8">Polysaccharide biosynthesis protein</fullName>
    </submittedName>
</protein>
<keyword evidence="2" id="KW-1003">Cell membrane</keyword>
<evidence type="ECO:0000256" key="2">
    <source>
        <dbReference type="ARBA" id="ARBA00022475"/>
    </source>
</evidence>
<feature type="transmembrane region" description="Helical" evidence="7">
    <location>
        <begin position="325"/>
        <end position="345"/>
    </location>
</feature>
<feature type="transmembrane region" description="Helical" evidence="7">
    <location>
        <begin position="284"/>
        <end position="305"/>
    </location>
</feature>
<keyword evidence="9" id="KW-1185">Reference proteome</keyword>
<dbReference type="PANTHER" id="PTHR30250">
    <property type="entry name" value="PST FAMILY PREDICTED COLANIC ACID TRANSPORTER"/>
    <property type="match status" value="1"/>
</dbReference>
<accession>A0ABN3YFG3</accession>
<dbReference type="PANTHER" id="PTHR30250:SF11">
    <property type="entry name" value="O-ANTIGEN TRANSPORTER-RELATED"/>
    <property type="match status" value="1"/>
</dbReference>
<evidence type="ECO:0000256" key="4">
    <source>
        <dbReference type="ARBA" id="ARBA00022989"/>
    </source>
</evidence>
<evidence type="ECO:0000256" key="3">
    <source>
        <dbReference type="ARBA" id="ARBA00022692"/>
    </source>
</evidence>